<sequence>MAYRSTHTQHRSGTSAPSDGSRTLTITSTPQEYGGDDDSEAGPGSSGTVGTLKLRGATKKSRQRVVWSDDVVDNEGCGRKSSKICCIYHKPRRFDESSSEEDSDSDSDSSSRRSSGSGGEGLQRQADGGGVTQLESEDSDERNAYEIAPKNSKGKYKA</sequence>
<dbReference type="KEGG" id="mrr:Moror_3635"/>
<dbReference type="InterPro" id="IPR011107">
    <property type="entry name" value="PPI_Ypi1"/>
</dbReference>
<keyword evidence="5" id="KW-1185">Reference proteome</keyword>
<keyword evidence="2" id="KW-0539">Nucleus</keyword>
<dbReference type="GO" id="GO:0004865">
    <property type="term" value="F:protein serine/threonine phosphatase inhibitor activity"/>
    <property type="evidence" value="ECO:0007669"/>
    <property type="project" value="UniProtKB-UniRule"/>
</dbReference>
<feature type="compositionally biased region" description="Polar residues" evidence="3">
    <location>
        <begin position="11"/>
        <end position="31"/>
    </location>
</feature>
<dbReference type="HOGENOM" id="CLU_098333_0_2_1"/>
<name>V2WE25_MONRO</name>
<dbReference type="EMBL" id="AWSO01001151">
    <property type="protein sequence ID" value="ESK85088.1"/>
    <property type="molecule type" value="Genomic_DNA"/>
</dbReference>
<accession>V2WE25</accession>
<dbReference type="PANTHER" id="PTHR20835">
    <property type="entry name" value="E3 UBIQUITIN-PROTEIN LIGASE PPP1R11-RELATED"/>
    <property type="match status" value="1"/>
</dbReference>
<proteinExistence type="inferred from homology"/>
<dbReference type="AlphaFoldDB" id="V2WE25"/>
<evidence type="ECO:0000256" key="1">
    <source>
        <dbReference type="ARBA" id="ARBA00005605"/>
    </source>
</evidence>
<evidence type="ECO:0000256" key="2">
    <source>
        <dbReference type="RuleBase" id="RU367162"/>
    </source>
</evidence>
<feature type="compositionally biased region" description="Acidic residues" evidence="3">
    <location>
        <begin position="97"/>
        <end position="107"/>
    </location>
</feature>
<dbReference type="Pfam" id="PF07491">
    <property type="entry name" value="PPI_Ypi1"/>
    <property type="match status" value="1"/>
</dbReference>
<evidence type="ECO:0000256" key="3">
    <source>
        <dbReference type="SAM" id="MobiDB-lite"/>
    </source>
</evidence>
<feature type="region of interest" description="Disordered" evidence="3">
    <location>
        <begin position="1"/>
        <end position="158"/>
    </location>
</feature>
<dbReference type="Proteomes" id="UP000017559">
    <property type="component" value="Unassembled WGS sequence"/>
</dbReference>
<reference evidence="4 5" key="1">
    <citation type="journal article" date="2014" name="BMC Genomics">
        <title>Genome and secretome analysis of the hemibiotrophic fungal pathogen, Moniliophthora roreri, which causes frosty pod rot disease of cacao: mechanisms of the biotrophic and necrotrophic phases.</title>
        <authorList>
            <person name="Meinhardt L.W."/>
            <person name="Costa G.G.L."/>
            <person name="Thomazella D.P.T."/>
            <person name="Teixeira P.J.P.L."/>
            <person name="Carazzolle M.F."/>
            <person name="Schuster S.C."/>
            <person name="Carlson J.E."/>
            <person name="Guiltinan M.J."/>
            <person name="Mieczkowski P."/>
            <person name="Farmer A."/>
            <person name="Ramaraj T."/>
            <person name="Crozier J."/>
            <person name="Davis R.E."/>
            <person name="Shao J."/>
            <person name="Melnick R.L."/>
            <person name="Pereira G.A.G."/>
            <person name="Bailey B.A."/>
        </authorList>
    </citation>
    <scope>NUCLEOTIDE SEQUENCE [LARGE SCALE GENOMIC DNA]</scope>
    <source>
        <strain evidence="4 5">MCA 2997</strain>
    </source>
</reference>
<feature type="compositionally biased region" description="Gly residues" evidence="3">
    <location>
        <begin position="116"/>
        <end position="131"/>
    </location>
</feature>
<comment type="caution">
    <text evidence="4">The sequence shown here is derived from an EMBL/GenBank/DDBJ whole genome shotgun (WGS) entry which is preliminary data.</text>
</comment>
<protein>
    <recommendedName>
        <fullName evidence="2">Type 1 phosphatases regulator</fullName>
    </recommendedName>
</protein>
<dbReference type="GO" id="GO:0008157">
    <property type="term" value="F:protein phosphatase 1 binding"/>
    <property type="evidence" value="ECO:0007669"/>
    <property type="project" value="TreeGrafter"/>
</dbReference>
<organism evidence="4 5">
    <name type="scientific">Moniliophthora roreri (strain MCA 2997)</name>
    <name type="common">Cocoa frosty pod rot fungus</name>
    <name type="synonym">Crinipellis roreri</name>
    <dbReference type="NCBI Taxonomy" id="1381753"/>
    <lineage>
        <taxon>Eukaryota</taxon>
        <taxon>Fungi</taxon>
        <taxon>Dikarya</taxon>
        <taxon>Basidiomycota</taxon>
        <taxon>Agaricomycotina</taxon>
        <taxon>Agaricomycetes</taxon>
        <taxon>Agaricomycetidae</taxon>
        <taxon>Agaricales</taxon>
        <taxon>Marasmiineae</taxon>
        <taxon>Marasmiaceae</taxon>
        <taxon>Moniliophthora</taxon>
    </lineage>
</organism>
<gene>
    <name evidence="4" type="ORF">Moror_3635</name>
</gene>
<dbReference type="PANTHER" id="PTHR20835:SF0">
    <property type="entry name" value="E3 UBIQUITIN-PROTEIN LIGASE PPP1R11"/>
    <property type="match status" value="1"/>
</dbReference>
<dbReference type="OrthoDB" id="307488at2759"/>
<dbReference type="STRING" id="1381753.V2WE25"/>
<comment type="similarity">
    <text evidence="1 2">Belongs to the YPI1 family.</text>
</comment>
<comment type="function">
    <text evidence="2">Regulator of type 1 phosphatases which maintains protein phosphatase activity under strict control.</text>
</comment>
<comment type="subcellular location">
    <subcellularLocation>
        <location evidence="2">Nucleus</location>
    </subcellularLocation>
</comment>
<evidence type="ECO:0000313" key="4">
    <source>
        <dbReference type="EMBL" id="ESK85088.1"/>
    </source>
</evidence>
<evidence type="ECO:0000313" key="5">
    <source>
        <dbReference type="Proteomes" id="UP000017559"/>
    </source>
</evidence>
<dbReference type="GO" id="GO:0005634">
    <property type="term" value="C:nucleus"/>
    <property type="evidence" value="ECO:0007669"/>
    <property type="project" value="UniProtKB-SubCell"/>
</dbReference>